<comment type="caution">
    <text evidence="2">The sequence shown here is derived from an EMBL/GenBank/DDBJ whole genome shotgun (WGS) entry which is preliminary data.</text>
</comment>
<dbReference type="AlphaFoldDB" id="A0A1V4ESH1"/>
<protein>
    <submittedName>
        <fullName evidence="2">Uncharacterized protein</fullName>
    </submittedName>
</protein>
<name>A0A1V4ESH1_9BACL</name>
<feature type="region of interest" description="Disordered" evidence="1">
    <location>
        <begin position="97"/>
        <end position="121"/>
    </location>
</feature>
<sequence>MGIFMRSEWPDVVQSVRLDGDTVGAKTCFLPLFLLFGLGASNRAQGAVRPGTGAAMRYPTGYRPPQGYRPMQGYVPPQGYRPMQGYVPPQGYRPMQGYVPPRAPIGPPPMARPGLKPGGCG</sequence>
<accession>A0A1V4ESH1</accession>
<dbReference type="EMBL" id="MWPS01000026">
    <property type="protein sequence ID" value="OPG15867.1"/>
    <property type="molecule type" value="Genomic_DNA"/>
</dbReference>
<reference evidence="2 3" key="1">
    <citation type="submission" date="2017-02" db="EMBL/GenBank/DDBJ databases">
        <title>Draft genome of Acidibacillus ferrooxidans Huett2.</title>
        <authorList>
            <person name="Schopf S."/>
        </authorList>
    </citation>
    <scope>NUCLEOTIDE SEQUENCE [LARGE SCALE GENOMIC DNA]</scope>
    <source>
        <strain evidence="2 3">Huett2</strain>
    </source>
</reference>
<evidence type="ECO:0000256" key="1">
    <source>
        <dbReference type="SAM" id="MobiDB-lite"/>
    </source>
</evidence>
<keyword evidence="3" id="KW-1185">Reference proteome</keyword>
<evidence type="ECO:0000313" key="2">
    <source>
        <dbReference type="EMBL" id="OPG15867.1"/>
    </source>
</evidence>
<feature type="compositionally biased region" description="Pro residues" evidence="1">
    <location>
        <begin position="101"/>
        <end position="111"/>
    </location>
</feature>
<evidence type="ECO:0000313" key="3">
    <source>
        <dbReference type="Proteomes" id="UP000190229"/>
    </source>
</evidence>
<dbReference type="Proteomes" id="UP000190229">
    <property type="component" value="Unassembled WGS sequence"/>
</dbReference>
<proteinExistence type="predicted"/>
<organism evidence="2 3">
    <name type="scientific">Ferroacidibacillus organovorans</name>
    <dbReference type="NCBI Taxonomy" id="1765683"/>
    <lineage>
        <taxon>Bacteria</taxon>
        <taxon>Bacillati</taxon>
        <taxon>Bacillota</taxon>
        <taxon>Bacilli</taxon>
        <taxon>Bacillales</taxon>
        <taxon>Alicyclobacillaceae</taxon>
        <taxon>Ferroacidibacillus</taxon>
    </lineage>
</organism>
<gene>
    <name evidence="2" type="ORF">B2M26_09675</name>
</gene>
<feature type="region of interest" description="Disordered" evidence="1">
    <location>
        <begin position="47"/>
        <end position="74"/>
    </location>
</feature>
<dbReference type="RefSeq" id="WP_079290912.1">
    <property type="nucleotide sequence ID" value="NZ_MWPS01000026.1"/>
</dbReference>